<name>A0A9P4V7D0_9PLEO</name>
<dbReference type="PANTHER" id="PTHR10644">
    <property type="entry name" value="DNA REPAIR/RNA PROCESSING CPSF FAMILY"/>
    <property type="match status" value="1"/>
</dbReference>
<evidence type="ECO:0000313" key="10">
    <source>
        <dbReference type="EMBL" id="KAF2740759.1"/>
    </source>
</evidence>
<feature type="domain" description="RSE1/DDB1/CPSF1 second beta-propeller" evidence="9">
    <location>
        <begin position="457"/>
        <end position="785"/>
    </location>
</feature>
<sequence length="1251" mass="138597">MALYALTIQPPSTAKQAVLGDFIGSKSRQQILSACGSRLSLSEIDKEDQRFREFFSQDMFGIIRHIEKFRLTGGTKDMIALSTDSGRLVTLEYVADENILKPVHFETFGKSSIRRVVPGEYLAVDPRGRAIMVASLEKNRLVYILTRTGETNITISSPLEAHKPQALLYNLIALDVGFNYPTFAALEVDFSRADQDFSGAAVKDLDKELVYYVLDLGLNHIVRKWSEKVDRSSNMLFRIPGGDDNPGGLLCCGEDTIAYRHMHNTTEQVHRVAIPRREGATEDPNRKRIIVGGELYTIKGGEFFYILQTDDGDLFKIIFNVRKSGIRSMRIHYFDTIPVASSMCLMKTGYLYCAFESGDQLLYEMGSLAGDESDEATYDSSQFPTDPSLPYDPPFFRPRPLKNLIPTTTLPPTMGPIMAAEVANLTMEDAPQIHTICGTGSRSTFRTTRNAMNVYDLVDSTLPDKCSSIWTSKLTVDDTHDTLIVLSTHGGTTFVLRITDDVNQAYNSGFIEDTASLGIQQFGPDCVIQVHSRGIRHVRGIRFENEDAEQAMYDELTDWHAPAHRTVVACATNNRQVALALSSGEILYFEADSDGSLSKADEVISLECPINCIAIPTVPEGSVRAYFMAVGCGDQSVRIFNLSPDMDGEILKNVGMILTSAQPSAMIITHMKDKSPNGSSQYLHVGLRSGVYIRAYLDEITGDIYGSQRRFLGPEPIRFAEVVAAQDPAILAITSRPWLTYTDPRSGTITSTPLHYTPFDAAWAFKSAGFKGIVTVRGDILRIFDILSVANNTTQENIPLKYTPRKLVGYHEQQIYYVIESDNNTLDAETVAMLKAHEKSNGTGAIDKQGDTAMNGVTDTPEGSDMAVARIPYDETPAIDFGHPKAPHRWASCIEVVDPVTEKDVVHSVELRGNQCALSVALVAFESHGGELFLAVGVATDLVFAPKYQYKSGSVQLYRILQDGRKLEFFHETLLDAPPTALLAFKGRLLVGFGRDLGLFDCGRKSLLRKALTRDCSSSQIVHLTTQGGRIVVSDREQSITFVVHKEMVHPEELIPFADDTIPRYTTCVDMLDYDTTVGGDKFGNIWVLRCPPKISEGSDESNNGLQLKQDKAFLNGTPNRLELVASYFTNDIPISIQKTSIIAGGEKIIFWAGLQGTLGVFIPFLSRTSMKKLQSLELLLRIEDKPVSGRDHLAFRSYYNPVKNVIDGDLVERFLLLSHDQKQVIASQISNTDVGDLEETIANMRGLYAF</sequence>
<dbReference type="GO" id="GO:0005681">
    <property type="term" value="C:spliceosomal complex"/>
    <property type="evidence" value="ECO:0007669"/>
    <property type="project" value="UniProtKB-KW"/>
</dbReference>
<evidence type="ECO:0000256" key="5">
    <source>
        <dbReference type="ARBA" id="ARBA00023242"/>
    </source>
</evidence>
<dbReference type="InterPro" id="IPR058543">
    <property type="entry name" value="Beta-prop_RSE1/DDB1/CPSF1_2nd"/>
</dbReference>
<evidence type="ECO:0000256" key="3">
    <source>
        <dbReference type="ARBA" id="ARBA00022728"/>
    </source>
</evidence>
<dbReference type="InterPro" id="IPR004871">
    <property type="entry name" value="RSE1/DDB1/CPSF1_C"/>
</dbReference>
<dbReference type="GO" id="GO:0006397">
    <property type="term" value="P:mRNA processing"/>
    <property type="evidence" value="ECO:0007669"/>
    <property type="project" value="UniProtKB-KW"/>
</dbReference>
<keyword evidence="2" id="KW-0507">mRNA processing</keyword>
<dbReference type="Pfam" id="PF03178">
    <property type="entry name" value="CPSF_A"/>
    <property type="match status" value="1"/>
</dbReference>
<evidence type="ECO:0000256" key="4">
    <source>
        <dbReference type="ARBA" id="ARBA00023187"/>
    </source>
</evidence>
<keyword evidence="4" id="KW-0508">mRNA splicing</keyword>
<evidence type="ECO:0000259" key="9">
    <source>
        <dbReference type="Pfam" id="PF23726"/>
    </source>
</evidence>
<evidence type="ECO:0000313" key="11">
    <source>
        <dbReference type="Proteomes" id="UP000799444"/>
    </source>
</evidence>
<dbReference type="Gene3D" id="2.130.10.10">
    <property type="entry name" value="YVTN repeat-like/Quinoprotein amine dehydrogenase"/>
    <property type="match status" value="3"/>
</dbReference>
<evidence type="ECO:0000256" key="6">
    <source>
        <dbReference type="ARBA" id="ARBA00038266"/>
    </source>
</evidence>
<comment type="subcellular location">
    <subcellularLocation>
        <location evidence="1">Nucleus</location>
    </subcellularLocation>
</comment>
<dbReference type="Proteomes" id="UP000799444">
    <property type="component" value="Unassembled WGS sequence"/>
</dbReference>
<dbReference type="EMBL" id="ML996099">
    <property type="protein sequence ID" value="KAF2740759.1"/>
    <property type="molecule type" value="Genomic_DNA"/>
</dbReference>
<organism evidence="10 11">
    <name type="scientific">Polyplosphaeria fusca</name>
    <dbReference type="NCBI Taxonomy" id="682080"/>
    <lineage>
        <taxon>Eukaryota</taxon>
        <taxon>Fungi</taxon>
        <taxon>Dikarya</taxon>
        <taxon>Ascomycota</taxon>
        <taxon>Pezizomycotina</taxon>
        <taxon>Dothideomycetes</taxon>
        <taxon>Pleosporomycetidae</taxon>
        <taxon>Pleosporales</taxon>
        <taxon>Tetraplosphaeriaceae</taxon>
        <taxon>Polyplosphaeria</taxon>
    </lineage>
</organism>
<evidence type="ECO:0000256" key="2">
    <source>
        <dbReference type="ARBA" id="ARBA00022664"/>
    </source>
</evidence>
<keyword evidence="3" id="KW-0747">Spliceosome</keyword>
<feature type="domain" description="RSE1/DDB1/CPSF1 first beta-propeller" evidence="8">
    <location>
        <begin position="15"/>
        <end position="369"/>
    </location>
</feature>
<dbReference type="InterPro" id="IPR018846">
    <property type="entry name" value="Beta-prop_RSE1/DDB1/CPSF1_1st"/>
</dbReference>
<comment type="similarity">
    <text evidence="6">Belongs to the RSE1 family.</text>
</comment>
<reference evidence="10" key="1">
    <citation type="journal article" date="2020" name="Stud. Mycol.">
        <title>101 Dothideomycetes genomes: a test case for predicting lifestyles and emergence of pathogens.</title>
        <authorList>
            <person name="Haridas S."/>
            <person name="Albert R."/>
            <person name="Binder M."/>
            <person name="Bloem J."/>
            <person name="Labutti K."/>
            <person name="Salamov A."/>
            <person name="Andreopoulos B."/>
            <person name="Baker S."/>
            <person name="Barry K."/>
            <person name="Bills G."/>
            <person name="Bluhm B."/>
            <person name="Cannon C."/>
            <person name="Castanera R."/>
            <person name="Culley D."/>
            <person name="Daum C."/>
            <person name="Ezra D."/>
            <person name="Gonzalez J."/>
            <person name="Henrissat B."/>
            <person name="Kuo A."/>
            <person name="Liang C."/>
            <person name="Lipzen A."/>
            <person name="Lutzoni F."/>
            <person name="Magnuson J."/>
            <person name="Mondo S."/>
            <person name="Nolan M."/>
            <person name="Ohm R."/>
            <person name="Pangilinan J."/>
            <person name="Park H.-J."/>
            <person name="Ramirez L."/>
            <person name="Alfaro M."/>
            <person name="Sun H."/>
            <person name="Tritt A."/>
            <person name="Yoshinaga Y."/>
            <person name="Zwiers L.-H."/>
            <person name="Turgeon B."/>
            <person name="Goodwin S."/>
            <person name="Spatafora J."/>
            <person name="Crous P."/>
            <person name="Grigoriev I."/>
        </authorList>
    </citation>
    <scope>NUCLEOTIDE SEQUENCE</scope>
    <source>
        <strain evidence="10">CBS 125425</strain>
    </source>
</reference>
<evidence type="ECO:0000256" key="1">
    <source>
        <dbReference type="ARBA" id="ARBA00004123"/>
    </source>
</evidence>
<proteinExistence type="inferred from homology"/>
<dbReference type="InterPro" id="IPR050358">
    <property type="entry name" value="RSE1/DDB1/CFT1"/>
</dbReference>
<dbReference type="InterPro" id="IPR015943">
    <property type="entry name" value="WD40/YVTN_repeat-like_dom_sf"/>
</dbReference>
<dbReference type="Pfam" id="PF23726">
    <property type="entry name" value="Beta-prop_RSE1_2nd"/>
    <property type="match status" value="1"/>
</dbReference>
<dbReference type="OrthoDB" id="436637at2759"/>
<keyword evidence="11" id="KW-1185">Reference proteome</keyword>
<accession>A0A9P4V7D0</accession>
<dbReference type="GO" id="GO:0008380">
    <property type="term" value="P:RNA splicing"/>
    <property type="evidence" value="ECO:0007669"/>
    <property type="project" value="UniProtKB-KW"/>
</dbReference>
<gene>
    <name evidence="10" type="ORF">EJ04DRAFT_507774</name>
</gene>
<evidence type="ECO:0000259" key="8">
    <source>
        <dbReference type="Pfam" id="PF10433"/>
    </source>
</evidence>
<comment type="caution">
    <text evidence="10">The sequence shown here is derived from an EMBL/GenBank/DDBJ whole genome shotgun (WGS) entry which is preliminary data.</text>
</comment>
<evidence type="ECO:0000259" key="7">
    <source>
        <dbReference type="Pfam" id="PF03178"/>
    </source>
</evidence>
<keyword evidence="5" id="KW-0539">Nucleus</keyword>
<dbReference type="AlphaFoldDB" id="A0A9P4V7D0"/>
<feature type="domain" description="RSE1/DDB1/CPSF1 C-terminal" evidence="7">
    <location>
        <begin position="891"/>
        <end position="1216"/>
    </location>
</feature>
<dbReference type="GO" id="GO:0003676">
    <property type="term" value="F:nucleic acid binding"/>
    <property type="evidence" value="ECO:0007669"/>
    <property type="project" value="InterPro"/>
</dbReference>
<protein>
    <submittedName>
        <fullName evidence="10">Pre-mRNA-splicing factor rse1</fullName>
    </submittedName>
</protein>
<dbReference type="FunFam" id="2.130.10.10:FF:001143">
    <property type="entry name" value="Pre-mRNA-splicing factor rse-1, putative"/>
    <property type="match status" value="1"/>
</dbReference>
<dbReference type="Pfam" id="PF10433">
    <property type="entry name" value="Beta-prop_RSE1_1st"/>
    <property type="match status" value="1"/>
</dbReference>
<dbReference type="Gene3D" id="1.10.150.910">
    <property type="match status" value="1"/>
</dbReference>